<dbReference type="STRING" id="134849.SAMN05443668_1011232"/>
<reference evidence="7 8" key="1">
    <citation type="submission" date="2016-11" db="EMBL/GenBank/DDBJ databases">
        <authorList>
            <person name="Jaros S."/>
            <person name="Januszkiewicz K."/>
            <person name="Wedrychowicz H."/>
        </authorList>
    </citation>
    <scope>NUCLEOTIDE SEQUENCE [LARGE SCALE GENOMIC DNA]</scope>
    <source>
        <strain evidence="7 8">DSM 46144</strain>
    </source>
</reference>
<feature type="transmembrane region" description="Helical" evidence="6">
    <location>
        <begin position="332"/>
        <end position="350"/>
    </location>
</feature>
<dbReference type="NCBIfam" id="NF037982">
    <property type="entry name" value="Nramp_1"/>
    <property type="match status" value="1"/>
</dbReference>
<keyword evidence="2" id="KW-0813">Transport</keyword>
<keyword evidence="3 6" id="KW-0812">Transmembrane</keyword>
<dbReference type="GO" id="GO:0005384">
    <property type="term" value="F:manganese ion transmembrane transporter activity"/>
    <property type="evidence" value="ECO:0007669"/>
    <property type="project" value="TreeGrafter"/>
</dbReference>
<feature type="transmembrane region" description="Helical" evidence="6">
    <location>
        <begin position="295"/>
        <end position="320"/>
    </location>
</feature>
<dbReference type="GO" id="GO:0034755">
    <property type="term" value="P:iron ion transmembrane transport"/>
    <property type="evidence" value="ECO:0007669"/>
    <property type="project" value="TreeGrafter"/>
</dbReference>
<dbReference type="NCBIfam" id="NF001923">
    <property type="entry name" value="PRK00701.1"/>
    <property type="match status" value="1"/>
</dbReference>
<gene>
    <name evidence="7" type="ORF">SAMN05443668_1011232</name>
</gene>
<organism evidence="7 8">
    <name type="scientific">Cryptosporangium aurantiacum</name>
    <dbReference type="NCBI Taxonomy" id="134849"/>
    <lineage>
        <taxon>Bacteria</taxon>
        <taxon>Bacillati</taxon>
        <taxon>Actinomycetota</taxon>
        <taxon>Actinomycetes</taxon>
        <taxon>Cryptosporangiales</taxon>
        <taxon>Cryptosporangiaceae</taxon>
        <taxon>Cryptosporangium</taxon>
    </lineage>
</organism>
<evidence type="ECO:0000256" key="6">
    <source>
        <dbReference type="SAM" id="Phobius"/>
    </source>
</evidence>
<dbReference type="InterPro" id="IPR001046">
    <property type="entry name" value="NRAMP_fam"/>
</dbReference>
<evidence type="ECO:0000256" key="3">
    <source>
        <dbReference type="ARBA" id="ARBA00022692"/>
    </source>
</evidence>
<feature type="transmembrane region" description="Helical" evidence="6">
    <location>
        <begin position="167"/>
        <end position="189"/>
    </location>
</feature>
<evidence type="ECO:0000256" key="5">
    <source>
        <dbReference type="ARBA" id="ARBA00023136"/>
    </source>
</evidence>
<sequence>MFMRRDPGPAALLVHGPGPVGVRVGPGRNAVRYLGPAFVAAVAYVDPGNLATNVTAGAEYGFTLLWVIVVANLAAMLVQYLSGKLGLATGWSLAETCRERYPRWATLLLWVQAEFVVIMTDLAEVVGGAVALNLLFGIPPTVGAVLTVGGMLVILAAQQRGRRPFEAVIASMLGILVAAFAYQTLRAGISAGEAAGGLVPRFAGTDSVLLSVGIVGATVMPHAIYLHSALTQSLRPSPRRRRAAARATLTDVVLALAIAGSVNVAILLGATSLSAAESLEEAHAGFGAVAGDTTALVFGIALLTSSLAASAVGVYSGQVVMQGFIRRSIPLWLRRTVSVLPALVILLLGVDPTTALVLSQVALSFGVPFAIFPLLRFTGDRRLMGDDLVNRAGTRYAGYTVGTLIVALNVYLVAAVVV</sequence>
<keyword evidence="8" id="KW-1185">Reference proteome</keyword>
<name>A0A1M7KR37_9ACTN</name>
<dbReference type="PRINTS" id="PR00447">
    <property type="entry name" value="NATRESASSCMP"/>
</dbReference>
<dbReference type="AlphaFoldDB" id="A0A1M7KR37"/>
<dbReference type="PANTHER" id="PTHR11706:SF33">
    <property type="entry name" value="NATURAL RESISTANCE-ASSOCIATED MACROPHAGE PROTEIN 2"/>
    <property type="match status" value="1"/>
</dbReference>
<dbReference type="Pfam" id="PF01566">
    <property type="entry name" value="Nramp"/>
    <property type="match status" value="1"/>
</dbReference>
<keyword evidence="5 6" id="KW-0472">Membrane</keyword>
<evidence type="ECO:0000256" key="2">
    <source>
        <dbReference type="ARBA" id="ARBA00022448"/>
    </source>
</evidence>
<feature type="transmembrane region" description="Helical" evidence="6">
    <location>
        <begin position="356"/>
        <end position="375"/>
    </location>
</feature>
<dbReference type="Proteomes" id="UP000184440">
    <property type="component" value="Unassembled WGS sequence"/>
</dbReference>
<keyword evidence="4 6" id="KW-1133">Transmembrane helix</keyword>
<dbReference type="PANTHER" id="PTHR11706">
    <property type="entry name" value="SOLUTE CARRIER PROTEIN FAMILY 11 MEMBER"/>
    <property type="match status" value="1"/>
</dbReference>
<feature type="transmembrane region" description="Helical" evidence="6">
    <location>
        <begin position="209"/>
        <end position="231"/>
    </location>
</feature>
<proteinExistence type="predicted"/>
<feature type="transmembrane region" description="Helical" evidence="6">
    <location>
        <begin position="60"/>
        <end position="81"/>
    </location>
</feature>
<feature type="transmembrane region" description="Helical" evidence="6">
    <location>
        <begin position="252"/>
        <end position="275"/>
    </location>
</feature>
<evidence type="ECO:0000313" key="8">
    <source>
        <dbReference type="Proteomes" id="UP000184440"/>
    </source>
</evidence>
<dbReference type="GO" id="GO:0005886">
    <property type="term" value="C:plasma membrane"/>
    <property type="evidence" value="ECO:0007669"/>
    <property type="project" value="TreeGrafter"/>
</dbReference>
<accession>A0A1M7KR37</accession>
<protein>
    <submittedName>
        <fullName evidence="7">Manganese transport protein</fullName>
    </submittedName>
</protein>
<feature type="transmembrane region" description="Helical" evidence="6">
    <location>
        <begin position="131"/>
        <end position="155"/>
    </location>
</feature>
<evidence type="ECO:0000256" key="4">
    <source>
        <dbReference type="ARBA" id="ARBA00022989"/>
    </source>
</evidence>
<comment type="subcellular location">
    <subcellularLocation>
        <location evidence="1">Membrane</location>
        <topology evidence="1">Multi-pass membrane protein</topology>
    </subcellularLocation>
</comment>
<dbReference type="EMBL" id="FRCS01000001">
    <property type="protein sequence ID" value="SHM68003.1"/>
    <property type="molecule type" value="Genomic_DNA"/>
</dbReference>
<evidence type="ECO:0000313" key="7">
    <source>
        <dbReference type="EMBL" id="SHM68003.1"/>
    </source>
</evidence>
<evidence type="ECO:0000256" key="1">
    <source>
        <dbReference type="ARBA" id="ARBA00004141"/>
    </source>
</evidence>
<feature type="transmembrane region" description="Helical" evidence="6">
    <location>
        <begin position="396"/>
        <end position="417"/>
    </location>
</feature>
<dbReference type="GO" id="GO:0015086">
    <property type="term" value="F:cadmium ion transmembrane transporter activity"/>
    <property type="evidence" value="ECO:0007669"/>
    <property type="project" value="TreeGrafter"/>
</dbReference>